<gene>
    <name evidence="1" type="ORF">ZHAS_00003907</name>
</gene>
<protein>
    <submittedName>
        <fullName evidence="1 2">Ferredoxin</fullName>
    </submittedName>
</protein>
<dbReference type="Proteomes" id="UP000030765">
    <property type="component" value="Unassembled WGS sequence"/>
</dbReference>
<dbReference type="EMBL" id="ATLV01012468">
    <property type="status" value="NOT_ANNOTATED_CDS"/>
    <property type="molecule type" value="Genomic_DNA"/>
</dbReference>
<reference evidence="2" key="2">
    <citation type="submission" date="2020-05" db="UniProtKB">
        <authorList>
            <consortium name="EnsemblMetazoa"/>
        </authorList>
    </citation>
    <scope>IDENTIFICATION</scope>
</reference>
<proteinExistence type="predicted"/>
<dbReference type="AlphaFoldDB" id="A0A084VFU5"/>
<evidence type="ECO:0000313" key="3">
    <source>
        <dbReference type="Proteomes" id="UP000030765"/>
    </source>
</evidence>
<accession>A0A084VFU5</accession>
<reference evidence="1 3" key="1">
    <citation type="journal article" date="2014" name="BMC Genomics">
        <title>Genome sequence of Anopheles sinensis provides insight into genetics basis of mosquito competence for malaria parasites.</title>
        <authorList>
            <person name="Zhou D."/>
            <person name="Zhang D."/>
            <person name="Ding G."/>
            <person name="Shi L."/>
            <person name="Hou Q."/>
            <person name="Ye Y."/>
            <person name="Xu Y."/>
            <person name="Zhou H."/>
            <person name="Xiong C."/>
            <person name="Li S."/>
            <person name="Yu J."/>
            <person name="Hong S."/>
            <person name="Yu X."/>
            <person name="Zou P."/>
            <person name="Chen C."/>
            <person name="Chang X."/>
            <person name="Wang W."/>
            <person name="Lv Y."/>
            <person name="Sun Y."/>
            <person name="Ma L."/>
            <person name="Shen B."/>
            <person name="Zhu C."/>
        </authorList>
    </citation>
    <scope>NUCLEOTIDE SEQUENCE [LARGE SCALE GENOMIC DNA]</scope>
</reference>
<dbReference type="EnsemblMetazoa" id="ASIC003907-RA">
    <property type="protein sequence ID" value="ASIC003907-PA"/>
    <property type="gene ID" value="ASIC003907"/>
</dbReference>
<name>A0A084VFU5_ANOSI</name>
<dbReference type="VEuPathDB" id="VectorBase:ASIC003907"/>
<evidence type="ECO:0000313" key="2">
    <source>
        <dbReference type="EnsemblMetazoa" id="ASIC003907-PA"/>
    </source>
</evidence>
<evidence type="ECO:0000313" key="1">
    <source>
        <dbReference type="EMBL" id="KFB36839.1"/>
    </source>
</evidence>
<organism evidence="1">
    <name type="scientific">Anopheles sinensis</name>
    <name type="common">Mosquito</name>
    <dbReference type="NCBI Taxonomy" id="74873"/>
    <lineage>
        <taxon>Eukaryota</taxon>
        <taxon>Metazoa</taxon>
        <taxon>Ecdysozoa</taxon>
        <taxon>Arthropoda</taxon>
        <taxon>Hexapoda</taxon>
        <taxon>Insecta</taxon>
        <taxon>Pterygota</taxon>
        <taxon>Neoptera</taxon>
        <taxon>Endopterygota</taxon>
        <taxon>Diptera</taxon>
        <taxon>Nematocera</taxon>
        <taxon>Culicoidea</taxon>
        <taxon>Culicidae</taxon>
        <taxon>Anophelinae</taxon>
        <taxon>Anopheles</taxon>
    </lineage>
</organism>
<sequence>MLMMLFRFRRQLLSTREQGSGKCLCRGWGVYVHRRWIRRLEGGEVAGTDTDNRIFNPSPSRLVLSPFELGLDSRRGWSVYTIDPRGTKENSSSIGLKSEATQERTWCVRLDCGCTSVSIFIFYLHLGASLLIHVT</sequence>
<keyword evidence="3" id="KW-1185">Reference proteome</keyword>
<dbReference type="EMBL" id="KE524793">
    <property type="protein sequence ID" value="KFB36839.1"/>
    <property type="molecule type" value="Genomic_DNA"/>
</dbReference>